<reference evidence="3 5" key="2">
    <citation type="submission" date="2023-01" db="EMBL/GenBank/DDBJ databases">
        <title>Trichodesmium-associated heterotrophic epibiont bacteria.</title>
        <authorList>
            <person name="Cleveland C.S."/>
            <person name="Webb E.A."/>
        </authorList>
    </citation>
    <scope>NUCLEOTIDE SEQUENCE [LARGE SCALE GENOMIC DNA]</scope>
    <source>
        <strain evidence="3 5">USCH2</strain>
    </source>
</reference>
<accession>A0A0P7EAU2</accession>
<dbReference type="Proteomes" id="UP000050378">
    <property type="component" value="Unassembled WGS sequence"/>
</dbReference>
<keyword evidence="1" id="KW-0812">Transmembrane</keyword>
<feature type="transmembrane region" description="Helical" evidence="1">
    <location>
        <begin position="76"/>
        <end position="96"/>
    </location>
</feature>
<proteinExistence type="predicted"/>
<dbReference type="RefSeq" id="WP_054551912.1">
    <property type="nucleotide sequence ID" value="NZ_JAQPZS010000015.1"/>
</dbReference>
<dbReference type="Proteomes" id="UP001377972">
    <property type="component" value="Unassembled WGS sequence"/>
</dbReference>
<protein>
    <submittedName>
        <fullName evidence="2">Uncharacterized protein</fullName>
    </submittedName>
</protein>
<evidence type="ECO:0000313" key="3">
    <source>
        <dbReference type="EMBL" id="MEJ6497400.1"/>
    </source>
</evidence>
<comment type="caution">
    <text evidence="2">The sequence shown here is derived from an EMBL/GenBank/DDBJ whole genome shotgun (WGS) entry which is preliminary data.</text>
</comment>
<gene>
    <name evidence="2" type="ORF">AOG27_05160</name>
    <name evidence="3" type="ORF">PQI24_15250</name>
</gene>
<keyword evidence="1" id="KW-1133">Transmembrane helix</keyword>
<sequence>MGSMAKHSLELDLNDKKWFRYAAFKGKSSLTEDSLTELESLPGLATLSGWAEVFFALMVCAISLSSFYLVDAVKPWLAFLICLTSFLLVFITKRIMTYKKYGFGSKWAMSISKDELKVDKLTFKKHQNRPITIAKNEIAEVLFHYTMDLKRKRKFGEPRVRLPTLHVCEIHLKNGDTHEIDGMRVGLFNVLYLMVFHGYPLSFKGTFAGGAGNVLILLLRMFALSAIASALSMLFVNLKP</sequence>
<organism evidence="2 4">
    <name type="scientific">Pseudoalteromonas lipolytica</name>
    <dbReference type="NCBI Taxonomy" id="570156"/>
    <lineage>
        <taxon>Bacteria</taxon>
        <taxon>Pseudomonadati</taxon>
        <taxon>Pseudomonadota</taxon>
        <taxon>Gammaproteobacteria</taxon>
        <taxon>Alteromonadales</taxon>
        <taxon>Pseudoalteromonadaceae</taxon>
        <taxon>Pseudoalteromonas</taxon>
    </lineage>
</organism>
<evidence type="ECO:0000313" key="2">
    <source>
        <dbReference type="EMBL" id="KPM85212.1"/>
    </source>
</evidence>
<dbReference type="OrthoDB" id="6312539at2"/>
<feature type="transmembrane region" description="Helical" evidence="1">
    <location>
        <begin position="185"/>
        <end position="202"/>
    </location>
</feature>
<dbReference type="PATRIC" id="fig|570156.3.peg.1024"/>
<dbReference type="EMBL" id="JAQPZS010000015">
    <property type="protein sequence ID" value="MEJ6497400.1"/>
    <property type="molecule type" value="Genomic_DNA"/>
</dbReference>
<reference evidence="2 4" key="1">
    <citation type="submission" date="2015-09" db="EMBL/GenBank/DDBJ databases">
        <title>Draft Genome Sequence of Pseudoalteromonas lipolytica UCD-48B.</title>
        <authorList>
            <person name="Krusor M."/>
            <person name="Coil D.A."/>
            <person name="Lang J.M."/>
            <person name="Eisen J.A."/>
            <person name="Alexiev A."/>
        </authorList>
    </citation>
    <scope>NUCLEOTIDE SEQUENCE [LARGE SCALE GENOMIC DNA]</scope>
    <source>
        <strain evidence="2 4">UCD-48B</strain>
    </source>
</reference>
<evidence type="ECO:0000256" key="1">
    <source>
        <dbReference type="SAM" id="Phobius"/>
    </source>
</evidence>
<feature type="transmembrane region" description="Helical" evidence="1">
    <location>
        <begin position="214"/>
        <end position="236"/>
    </location>
</feature>
<evidence type="ECO:0000313" key="5">
    <source>
        <dbReference type="Proteomes" id="UP001377972"/>
    </source>
</evidence>
<name>A0A0P7EAU2_9GAMM</name>
<dbReference type="EMBL" id="LJTC01000002">
    <property type="protein sequence ID" value="KPM85212.1"/>
    <property type="molecule type" value="Genomic_DNA"/>
</dbReference>
<dbReference type="AlphaFoldDB" id="A0A0P7EAU2"/>
<evidence type="ECO:0000313" key="4">
    <source>
        <dbReference type="Proteomes" id="UP000050378"/>
    </source>
</evidence>
<keyword evidence="5" id="KW-1185">Reference proteome</keyword>
<keyword evidence="1" id="KW-0472">Membrane</keyword>
<feature type="transmembrane region" description="Helical" evidence="1">
    <location>
        <begin position="50"/>
        <end position="70"/>
    </location>
</feature>